<proteinExistence type="predicted"/>
<accession>A0A1J1IB48</accession>
<evidence type="ECO:0000313" key="2">
    <source>
        <dbReference type="EMBL" id="CRK97435.1"/>
    </source>
</evidence>
<reference evidence="2 3" key="1">
    <citation type="submission" date="2015-04" db="EMBL/GenBank/DDBJ databases">
        <authorList>
            <person name="Syromyatnikov M.Y."/>
            <person name="Popov V.N."/>
        </authorList>
    </citation>
    <scope>NUCLEOTIDE SEQUENCE [LARGE SCALE GENOMIC DNA]</scope>
</reference>
<feature type="compositionally biased region" description="Basic and acidic residues" evidence="1">
    <location>
        <begin position="18"/>
        <end position="29"/>
    </location>
</feature>
<sequence length="111" mass="12782">MQQKYHFVGSDHSCVSPRKGEELSVEKKSSGVKSNQSQGHVLSRSSRRKINIFESPMTSDCKNHKANCNVHISNKVDFYKDFMRSLSMEKKTNLIEKKTVIKRGFKENCNK</sequence>
<organism evidence="2 3">
    <name type="scientific">Clunio marinus</name>
    <dbReference type="NCBI Taxonomy" id="568069"/>
    <lineage>
        <taxon>Eukaryota</taxon>
        <taxon>Metazoa</taxon>
        <taxon>Ecdysozoa</taxon>
        <taxon>Arthropoda</taxon>
        <taxon>Hexapoda</taxon>
        <taxon>Insecta</taxon>
        <taxon>Pterygota</taxon>
        <taxon>Neoptera</taxon>
        <taxon>Endopterygota</taxon>
        <taxon>Diptera</taxon>
        <taxon>Nematocera</taxon>
        <taxon>Chironomoidea</taxon>
        <taxon>Chironomidae</taxon>
        <taxon>Clunio</taxon>
    </lineage>
</organism>
<keyword evidence="3" id="KW-1185">Reference proteome</keyword>
<evidence type="ECO:0000256" key="1">
    <source>
        <dbReference type="SAM" id="MobiDB-lite"/>
    </source>
</evidence>
<feature type="region of interest" description="Disordered" evidence="1">
    <location>
        <begin position="1"/>
        <end position="47"/>
    </location>
</feature>
<dbReference type="AlphaFoldDB" id="A0A1J1IB48"/>
<dbReference type="Proteomes" id="UP000183832">
    <property type="component" value="Unassembled WGS sequence"/>
</dbReference>
<dbReference type="EMBL" id="CVRI01000047">
    <property type="protein sequence ID" value="CRK97435.1"/>
    <property type="molecule type" value="Genomic_DNA"/>
</dbReference>
<gene>
    <name evidence="2" type="ORF">CLUMA_CG010824</name>
</gene>
<name>A0A1J1IB48_9DIPT</name>
<feature type="compositionally biased region" description="Polar residues" evidence="1">
    <location>
        <begin position="31"/>
        <end position="44"/>
    </location>
</feature>
<protein>
    <submittedName>
        <fullName evidence="2">CLUMA_CG010824, isoform A</fullName>
    </submittedName>
</protein>
<evidence type="ECO:0000313" key="3">
    <source>
        <dbReference type="Proteomes" id="UP000183832"/>
    </source>
</evidence>